<evidence type="ECO:0000313" key="1">
    <source>
        <dbReference type="EMBL" id="EKC32968.1"/>
    </source>
</evidence>
<accession>K1QGE2</accession>
<dbReference type="EMBL" id="JH816760">
    <property type="protein sequence ID" value="EKC32968.1"/>
    <property type="molecule type" value="Genomic_DNA"/>
</dbReference>
<dbReference type="HOGENOM" id="CLU_2760310_0_0_1"/>
<dbReference type="InParanoid" id="K1QGE2"/>
<organism evidence="1">
    <name type="scientific">Magallana gigas</name>
    <name type="common">Pacific oyster</name>
    <name type="synonym">Crassostrea gigas</name>
    <dbReference type="NCBI Taxonomy" id="29159"/>
    <lineage>
        <taxon>Eukaryota</taxon>
        <taxon>Metazoa</taxon>
        <taxon>Spiralia</taxon>
        <taxon>Lophotrochozoa</taxon>
        <taxon>Mollusca</taxon>
        <taxon>Bivalvia</taxon>
        <taxon>Autobranchia</taxon>
        <taxon>Pteriomorphia</taxon>
        <taxon>Ostreida</taxon>
        <taxon>Ostreoidea</taxon>
        <taxon>Ostreidae</taxon>
        <taxon>Magallana</taxon>
    </lineage>
</organism>
<name>K1QGE2_MAGGI</name>
<proteinExistence type="predicted"/>
<protein>
    <submittedName>
        <fullName evidence="1">Uncharacterized protein</fullName>
    </submittedName>
</protein>
<gene>
    <name evidence="1" type="ORF">CGI_10011340</name>
</gene>
<reference evidence="1" key="1">
    <citation type="journal article" date="2012" name="Nature">
        <title>The oyster genome reveals stress adaptation and complexity of shell formation.</title>
        <authorList>
            <person name="Zhang G."/>
            <person name="Fang X."/>
            <person name="Guo X."/>
            <person name="Li L."/>
            <person name="Luo R."/>
            <person name="Xu F."/>
            <person name="Yang P."/>
            <person name="Zhang L."/>
            <person name="Wang X."/>
            <person name="Qi H."/>
            <person name="Xiong Z."/>
            <person name="Que H."/>
            <person name="Xie Y."/>
            <person name="Holland P.W."/>
            <person name="Paps J."/>
            <person name="Zhu Y."/>
            <person name="Wu F."/>
            <person name="Chen Y."/>
            <person name="Wang J."/>
            <person name="Peng C."/>
            <person name="Meng J."/>
            <person name="Yang L."/>
            <person name="Liu J."/>
            <person name="Wen B."/>
            <person name="Zhang N."/>
            <person name="Huang Z."/>
            <person name="Zhu Q."/>
            <person name="Feng Y."/>
            <person name="Mount A."/>
            <person name="Hedgecock D."/>
            <person name="Xu Z."/>
            <person name="Liu Y."/>
            <person name="Domazet-Loso T."/>
            <person name="Du Y."/>
            <person name="Sun X."/>
            <person name="Zhang S."/>
            <person name="Liu B."/>
            <person name="Cheng P."/>
            <person name="Jiang X."/>
            <person name="Li J."/>
            <person name="Fan D."/>
            <person name="Wang W."/>
            <person name="Fu W."/>
            <person name="Wang T."/>
            <person name="Wang B."/>
            <person name="Zhang J."/>
            <person name="Peng Z."/>
            <person name="Li Y."/>
            <person name="Li N."/>
            <person name="Wang J."/>
            <person name="Chen M."/>
            <person name="He Y."/>
            <person name="Tan F."/>
            <person name="Song X."/>
            <person name="Zheng Q."/>
            <person name="Huang R."/>
            <person name="Yang H."/>
            <person name="Du X."/>
            <person name="Chen L."/>
            <person name="Yang M."/>
            <person name="Gaffney P.M."/>
            <person name="Wang S."/>
            <person name="Luo L."/>
            <person name="She Z."/>
            <person name="Ming Y."/>
            <person name="Huang W."/>
            <person name="Zhang S."/>
            <person name="Huang B."/>
            <person name="Zhang Y."/>
            <person name="Qu T."/>
            <person name="Ni P."/>
            <person name="Miao G."/>
            <person name="Wang J."/>
            <person name="Wang Q."/>
            <person name="Steinberg C.E."/>
            <person name="Wang H."/>
            <person name="Li N."/>
            <person name="Qian L."/>
            <person name="Zhang G."/>
            <person name="Li Y."/>
            <person name="Yang H."/>
            <person name="Liu X."/>
            <person name="Wang J."/>
            <person name="Yin Y."/>
            <person name="Wang J."/>
        </authorList>
    </citation>
    <scope>NUCLEOTIDE SEQUENCE [LARGE SCALE GENOMIC DNA]</scope>
    <source>
        <strain evidence="1">05x7-T-G4-1.051#20</strain>
    </source>
</reference>
<sequence length="70" mass="7929">MQTRKSFVKRGAGAITILTFPTRKLGDQGHTFEILRAQCNMKEWEVKRCLANKMQEISTLPSTGNQDGFI</sequence>
<dbReference type="AlphaFoldDB" id="K1QGE2"/>